<sequence>MKRQLARLLSLVMVLGLLASVLAACGSAPDLKENYPLESVNQEGHSTSYVYRASGQSVEEVADELASQKKPDQISSANSEHMFLVYGKQWYHLQQDPKKPEDTLVEVDSEEYVRSNYNSSFLETYLAARLIGDLFGSGGGYGSYRGYGSKDEYKPKQGTYHKPTEQDKKIAPPITVERKGQLTRRGSSKSVTDPGSVTGGSSKSDSGTSKGSISRKKGGSSIFDAPKPKISKPKTRFGTGKIGRRGR</sequence>
<feature type="compositionally biased region" description="Low complexity" evidence="1">
    <location>
        <begin position="195"/>
        <end position="212"/>
    </location>
</feature>
<dbReference type="PROSITE" id="PS51257">
    <property type="entry name" value="PROKAR_LIPOPROTEIN"/>
    <property type="match status" value="1"/>
</dbReference>
<dbReference type="Proteomes" id="UP000564806">
    <property type="component" value="Unassembled WGS sequence"/>
</dbReference>
<organism evidence="3 4">
    <name type="scientific">Paenibacillus agri</name>
    <dbReference type="NCBI Taxonomy" id="2744309"/>
    <lineage>
        <taxon>Bacteria</taxon>
        <taxon>Bacillati</taxon>
        <taxon>Bacillota</taxon>
        <taxon>Bacilli</taxon>
        <taxon>Bacillales</taxon>
        <taxon>Paenibacillaceae</taxon>
        <taxon>Paenibacillus</taxon>
    </lineage>
</organism>
<dbReference type="InterPro" id="IPR025341">
    <property type="entry name" value="DUF4247"/>
</dbReference>
<dbReference type="Pfam" id="PF14042">
    <property type="entry name" value="DUF4247"/>
    <property type="match status" value="1"/>
</dbReference>
<comment type="caution">
    <text evidence="3">The sequence shown here is derived from an EMBL/GenBank/DDBJ whole genome shotgun (WGS) entry which is preliminary data.</text>
</comment>
<accession>A0A850ESF2</accession>
<keyword evidence="4" id="KW-1185">Reference proteome</keyword>
<feature type="signal peptide" evidence="2">
    <location>
        <begin position="1"/>
        <end position="23"/>
    </location>
</feature>
<evidence type="ECO:0000313" key="3">
    <source>
        <dbReference type="EMBL" id="NUU62720.1"/>
    </source>
</evidence>
<gene>
    <name evidence="3" type="ORF">HPT30_20445</name>
</gene>
<evidence type="ECO:0000256" key="1">
    <source>
        <dbReference type="SAM" id="MobiDB-lite"/>
    </source>
</evidence>
<dbReference type="RefSeq" id="WP_175373175.1">
    <property type="nucleotide sequence ID" value="NZ_JABWCS010000216.1"/>
</dbReference>
<protein>
    <submittedName>
        <fullName evidence="3">DUF4247 domain-containing protein</fullName>
    </submittedName>
</protein>
<reference evidence="3" key="1">
    <citation type="submission" date="2020-06" db="EMBL/GenBank/DDBJ databases">
        <title>Paenibacillus sp. nov., isolated from soil.</title>
        <authorList>
            <person name="Seo Y.L."/>
        </authorList>
    </citation>
    <scope>NUCLEOTIDE SEQUENCE [LARGE SCALE GENOMIC DNA]</scope>
    <source>
        <strain evidence="3">JW14</strain>
    </source>
</reference>
<evidence type="ECO:0000313" key="4">
    <source>
        <dbReference type="Proteomes" id="UP000564806"/>
    </source>
</evidence>
<name>A0A850ESF2_9BACL</name>
<proteinExistence type="predicted"/>
<feature type="region of interest" description="Disordered" evidence="1">
    <location>
        <begin position="146"/>
        <end position="247"/>
    </location>
</feature>
<evidence type="ECO:0000256" key="2">
    <source>
        <dbReference type="SAM" id="SignalP"/>
    </source>
</evidence>
<feature type="chain" id="PRO_5039673845" evidence="2">
    <location>
        <begin position="24"/>
        <end position="247"/>
    </location>
</feature>
<dbReference type="AlphaFoldDB" id="A0A850ESF2"/>
<feature type="compositionally biased region" description="Polar residues" evidence="1">
    <location>
        <begin position="184"/>
        <end position="193"/>
    </location>
</feature>
<feature type="compositionally biased region" description="Basic and acidic residues" evidence="1">
    <location>
        <begin position="162"/>
        <end position="180"/>
    </location>
</feature>
<dbReference type="EMBL" id="JABWCS010000216">
    <property type="protein sequence ID" value="NUU62720.1"/>
    <property type="molecule type" value="Genomic_DNA"/>
</dbReference>
<keyword evidence="2" id="KW-0732">Signal</keyword>